<name>A0A836KAR1_9TRYP</name>
<keyword evidence="3" id="KW-0440">LIM domain</keyword>
<dbReference type="SMART" id="SM00132">
    <property type="entry name" value="LIM"/>
    <property type="match status" value="1"/>
</dbReference>
<dbReference type="GO" id="GO:0046872">
    <property type="term" value="F:metal ion binding"/>
    <property type="evidence" value="ECO:0007669"/>
    <property type="project" value="UniProtKB-KW"/>
</dbReference>
<protein>
    <recommendedName>
        <fullName evidence="5">LIM zinc-binding domain-containing protein</fullName>
    </recommendedName>
</protein>
<feature type="compositionally biased region" description="Polar residues" evidence="4">
    <location>
        <begin position="1"/>
        <end position="13"/>
    </location>
</feature>
<dbReference type="InterPro" id="IPR001781">
    <property type="entry name" value="Znf_LIM"/>
</dbReference>
<organism evidence="6 7">
    <name type="scientific">Leishmania martiniquensis</name>
    <dbReference type="NCBI Taxonomy" id="1580590"/>
    <lineage>
        <taxon>Eukaryota</taxon>
        <taxon>Discoba</taxon>
        <taxon>Euglenozoa</taxon>
        <taxon>Kinetoplastea</taxon>
        <taxon>Metakinetoplastina</taxon>
        <taxon>Trypanosomatida</taxon>
        <taxon>Trypanosomatidae</taxon>
        <taxon>Leishmaniinae</taxon>
        <taxon>Leishmania</taxon>
    </lineage>
</organism>
<proteinExistence type="predicted"/>
<feature type="region of interest" description="Disordered" evidence="4">
    <location>
        <begin position="1"/>
        <end position="104"/>
    </location>
</feature>
<evidence type="ECO:0000259" key="5">
    <source>
        <dbReference type="PROSITE" id="PS50023"/>
    </source>
</evidence>
<dbReference type="RefSeq" id="XP_067175722.1">
    <property type="nucleotide sequence ID" value="XM_067320347.1"/>
</dbReference>
<evidence type="ECO:0000256" key="2">
    <source>
        <dbReference type="ARBA" id="ARBA00022833"/>
    </source>
</evidence>
<evidence type="ECO:0000256" key="3">
    <source>
        <dbReference type="PROSITE-ProRule" id="PRU00125"/>
    </source>
</evidence>
<keyword evidence="7" id="KW-1185">Reference proteome</keyword>
<dbReference type="PROSITE" id="PS50023">
    <property type="entry name" value="LIM_DOMAIN_2"/>
    <property type="match status" value="1"/>
</dbReference>
<reference evidence="7" key="1">
    <citation type="journal article" date="2021" name="Microbiol. Resour. Announc.">
        <title>LGAAP: Leishmaniinae Genome Assembly and Annotation Pipeline.</title>
        <authorList>
            <person name="Almutairi H."/>
            <person name="Urbaniak M.D."/>
            <person name="Bates M.D."/>
            <person name="Jariyapan N."/>
            <person name="Kwakye-Nuako G."/>
            <person name="Thomaz-Soccol V."/>
            <person name="Al-Salem W.S."/>
            <person name="Dillon R.J."/>
            <person name="Bates P.A."/>
            <person name="Gatherer D."/>
        </authorList>
    </citation>
    <scope>NUCLEOTIDE SEQUENCE [LARGE SCALE GENOMIC DNA]</scope>
</reference>
<dbReference type="Gene3D" id="2.10.110.10">
    <property type="entry name" value="Cysteine Rich Protein"/>
    <property type="match status" value="1"/>
</dbReference>
<feature type="domain" description="LIM zinc-binding" evidence="5">
    <location>
        <begin position="214"/>
        <end position="275"/>
    </location>
</feature>
<reference evidence="7" key="2">
    <citation type="journal article" date="2021" name="Sci. Data">
        <title>Chromosome-scale genome sequencing, assembly and annotation of six genomes from subfamily Leishmaniinae.</title>
        <authorList>
            <person name="Almutairi H."/>
            <person name="Urbaniak M.D."/>
            <person name="Bates M.D."/>
            <person name="Jariyapan N."/>
            <person name="Kwakye-Nuako G."/>
            <person name="Thomaz Soccol V."/>
            <person name="Al-Salem W.S."/>
            <person name="Dillon R.J."/>
            <person name="Bates P.A."/>
            <person name="Gatherer D."/>
        </authorList>
    </citation>
    <scope>NUCLEOTIDE SEQUENCE [LARGE SCALE GENOMIC DNA]</scope>
</reference>
<dbReference type="OrthoDB" id="249790at2759"/>
<gene>
    <name evidence="6" type="ORF">LSCM1_02772</name>
</gene>
<evidence type="ECO:0000256" key="4">
    <source>
        <dbReference type="SAM" id="MobiDB-lite"/>
    </source>
</evidence>
<evidence type="ECO:0000256" key="1">
    <source>
        <dbReference type="ARBA" id="ARBA00022723"/>
    </source>
</evidence>
<keyword evidence="1 3" id="KW-0479">Metal-binding</keyword>
<dbReference type="KEGG" id="lmat:92512859"/>
<evidence type="ECO:0000313" key="6">
    <source>
        <dbReference type="EMBL" id="KAG5469549.1"/>
    </source>
</evidence>
<dbReference type="Pfam" id="PF00412">
    <property type="entry name" value="LIM"/>
    <property type="match status" value="1"/>
</dbReference>
<dbReference type="EMBL" id="JAFEUZ010000033">
    <property type="protein sequence ID" value="KAG5469549.1"/>
    <property type="molecule type" value="Genomic_DNA"/>
</dbReference>
<evidence type="ECO:0000313" key="7">
    <source>
        <dbReference type="Proteomes" id="UP000673552"/>
    </source>
</evidence>
<dbReference type="GeneID" id="92512859"/>
<keyword evidence="2 3" id="KW-0862">Zinc</keyword>
<dbReference type="Proteomes" id="UP000673552">
    <property type="component" value="Unassembled WGS sequence"/>
</dbReference>
<sequence>METNSADNTSDSSLGGAIFPPAGNEIDSVPQEVDAPTGTTGDGQEHRTDVLIAAQDDANGSAAEQKAEGDGVSDATTAVASTGLPAKLPLSKKGSKKAEGEVNSPVAVPVSDEVGYSSAITLGASSTSEPKKLYPSPSPRSLYTGRQVIADAYKLTDPVSPGPGGNYSAVYTAGGLSVNGQYKTIAEEHAEFRQRNKVGVNYHGPVYVVEDVCVPCNACGGPVDPVRRVPVGSLFFHEGCLHCFLCERRTGAAGLYLQADRRAVCSDCAGRGYEHWVPRKEAQSRGMVYGAIRGEVHAALDAHDRDAEQRRLRRRRNSEQKRLIAGLPSKAGGAFSTLNKATIPGALPPSLAISNVHNCRNTSVRSFALMERQQYYTQSDNNVIMALPTSAARSPCVSGSQQGRAAKAQRSITHVRGA</sequence>
<feature type="region of interest" description="Disordered" evidence="4">
    <location>
        <begin position="394"/>
        <end position="418"/>
    </location>
</feature>
<comment type="caution">
    <text evidence="6">The sequence shown here is derived from an EMBL/GenBank/DDBJ whole genome shotgun (WGS) entry which is preliminary data.</text>
</comment>
<accession>A0A836KAR1</accession>
<dbReference type="AlphaFoldDB" id="A0A836KAR1"/>